<dbReference type="KEGG" id="pgu:PGUG_00265"/>
<evidence type="ECO:0000313" key="1">
    <source>
        <dbReference type="EMBL" id="EDK36167.1"/>
    </source>
</evidence>
<organism evidence="1 2">
    <name type="scientific">Meyerozyma guilliermondii (strain ATCC 6260 / CBS 566 / DSM 6381 / JCM 1539 / NBRC 10279 / NRRL Y-324)</name>
    <name type="common">Yeast</name>
    <name type="synonym">Candida guilliermondii</name>
    <dbReference type="NCBI Taxonomy" id="294746"/>
    <lineage>
        <taxon>Eukaryota</taxon>
        <taxon>Fungi</taxon>
        <taxon>Dikarya</taxon>
        <taxon>Ascomycota</taxon>
        <taxon>Saccharomycotina</taxon>
        <taxon>Pichiomycetes</taxon>
        <taxon>Debaryomycetaceae</taxon>
        <taxon>Meyerozyma</taxon>
    </lineage>
</organism>
<reference evidence="1 2" key="1">
    <citation type="journal article" date="2009" name="Nature">
        <title>Evolution of pathogenicity and sexual reproduction in eight Candida genomes.</title>
        <authorList>
            <person name="Butler G."/>
            <person name="Rasmussen M.D."/>
            <person name="Lin M.F."/>
            <person name="Santos M.A."/>
            <person name="Sakthikumar S."/>
            <person name="Munro C.A."/>
            <person name="Rheinbay E."/>
            <person name="Grabherr M."/>
            <person name="Forche A."/>
            <person name="Reedy J.L."/>
            <person name="Agrafioti I."/>
            <person name="Arnaud M.B."/>
            <person name="Bates S."/>
            <person name="Brown A.J."/>
            <person name="Brunke S."/>
            <person name="Costanzo M.C."/>
            <person name="Fitzpatrick D.A."/>
            <person name="de Groot P.W."/>
            <person name="Harris D."/>
            <person name="Hoyer L.L."/>
            <person name="Hube B."/>
            <person name="Klis F.M."/>
            <person name="Kodira C."/>
            <person name="Lennard N."/>
            <person name="Logue M.E."/>
            <person name="Martin R."/>
            <person name="Neiman A.M."/>
            <person name="Nikolaou E."/>
            <person name="Quail M.A."/>
            <person name="Quinn J."/>
            <person name="Santos M.C."/>
            <person name="Schmitzberger F.F."/>
            <person name="Sherlock G."/>
            <person name="Shah P."/>
            <person name="Silverstein K.A."/>
            <person name="Skrzypek M.S."/>
            <person name="Soll D."/>
            <person name="Staggs R."/>
            <person name="Stansfield I."/>
            <person name="Stumpf M.P."/>
            <person name="Sudbery P.E."/>
            <person name="Srikantha T."/>
            <person name="Zeng Q."/>
            <person name="Berman J."/>
            <person name="Berriman M."/>
            <person name="Heitman J."/>
            <person name="Gow N.A."/>
            <person name="Lorenz M.C."/>
            <person name="Birren B.W."/>
            <person name="Kellis M."/>
            <person name="Cuomo C.A."/>
        </authorList>
    </citation>
    <scope>NUCLEOTIDE SEQUENCE [LARGE SCALE GENOMIC DNA]</scope>
    <source>
        <strain evidence="2">ATCC 6260 / CBS 566 / DSM 6381 / JCM 1539 / NBRC 10279 / NRRL Y-324</strain>
    </source>
</reference>
<gene>
    <name evidence="1" type="ORF">PGUG_00265</name>
</gene>
<proteinExistence type="predicted"/>
<dbReference type="VEuPathDB" id="FungiDB:PGUG_00265"/>
<evidence type="ECO:0000313" key="2">
    <source>
        <dbReference type="Proteomes" id="UP000001997"/>
    </source>
</evidence>
<keyword evidence="2" id="KW-1185">Reference proteome</keyword>
<dbReference type="STRING" id="294746.A5DAG0"/>
<dbReference type="OrthoDB" id="3766782at2759"/>
<dbReference type="GeneID" id="5129277"/>
<sequence>MAVSGLPVACPWVAVSSICPPLCISGHHLVARFGCERVVCRIECAYFSCKLNGERSGPKLDPSFENYKEAWFRLITSSSNNMKFSTAFVSTLFATYAAAAPLAAASDKIPVPFPKSAVNQIVTIDETNAPIYLNNSGTITLFLVNTTVKEESPEKRELGEVATGYEFNAAQYMKRESFPIENLVPESSLEKREDKKNSRFLTYWFFQPIMKRGEEETSEVVKREAKKNSRFLTYWFFQPIMKREEDIVAGDEMVKREAKKNSRFLTYWFFQPIMKREGGNEVEKRDAKKNSRFLTYWFFQPIM</sequence>
<dbReference type="EMBL" id="CH408155">
    <property type="protein sequence ID" value="EDK36167.1"/>
    <property type="molecule type" value="Genomic_DNA"/>
</dbReference>
<name>A5DAG0_PICGU</name>
<accession>A5DAG0</accession>
<dbReference type="AlphaFoldDB" id="A5DAG0"/>
<dbReference type="RefSeq" id="XP_001486888.1">
    <property type="nucleotide sequence ID" value="XM_001486838.1"/>
</dbReference>
<dbReference type="Proteomes" id="UP000001997">
    <property type="component" value="Unassembled WGS sequence"/>
</dbReference>
<protein>
    <submittedName>
        <fullName evidence="1">Uncharacterized protein</fullName>
    </submittedName>
</protein>
<dbReference type="InParanoid" id="A5DAG0"/>
<dbReference type="HOGENOM" id="CLU_918638_0_0_1"/>